<evidence type="ECO:0000313" key="1">
    <source>
        <dbReference type="EnsemblPlants" id="KQK97101"/>
    </source>
</evidence>
<evidence type="ECO:0000313" key="2">
    <source>
        <dbReference type="Proteomes" id="UP000004995"/>
    </source>
</evidence>
<reference evidence="2" key="1">
    <citation type="journal article" date="2012" name="Nat. Biotechnol.">
        <title>Reference genome sequence of the model plant Setaria.</title>
        <authorList>
            <person name="Bennetzen J.L."/>
            <person name="Schmutz J."/>
            <person name="Wang H."/>
            <person name="Percifield R."/>
            <person name="Hawkins J."/>
            <person name="Pontaroli A.C."/>
            <person name="Estep M."/>
            <person name="Feng L."/>
            <person name="Vaughn J.N."/>
            <person name="Grimwood J."/>
            <person name="Jenkins J."/>
            <person name="Barry K."/>
            <person name="Lindquist E."/>
            <person name="Hellsten U."/>
            <person name="Deshpande S."/>
            <person name="Wang X."/>
            <person name="Wu X."/>
            <person name="Mitros T."/>
            <person name="Triplett J."/>
            <person name="Yang X."/>
            <person name="Ye C.Y."/>
            <person name="Mauro-Herrera M."/>
            <person name="Wang L."/>
            <person name="Li P."/>
            <person name="Sharma M."/>
            <person name="Sharma R."/>
            <person name="Ronald P.C."/>
            <person name="Panaud O."/>
            <person name="Kellogg E.A."/>
            <person name="Brutnell T.P."/>
            <person name="Doust A.N."/>
            <person name="Tuskan G.A."/>
            <person name="Rokhsar D."/>
            <person name="Devos K.M."/>
        </authorList>
    </citation>
    <scope>NUCLEOTIDE SEQUENCE [LARGE SCALE GENOMIC DNA]</scope>
    <source>
        <strain evidence="2">cv. Yugu1</strain>
    </source>
</reference>
<dbReference type="HOGENOM" id="CLU_3127853_0_0_1"/>
<reference evidence="1" key="2">
    <citation type="submission" date="2018-08" db="UniProtKB">
        <authorList>
            <consortium name="EnsemblPlants"/>
        </authorList>
    </citation>
    <scope>IDENTIFICATION</scope>
    <source>
        <strain evidence="1">Yugu1</strain>
    </source>
</reference>
<dbReference type="Gramene" id="KQK97101">
    <property type="protein sequence ID" value="KQK97101"/>
    <property type="gene ID" value="SETIT_012933mg"/>
</dbReference>
<dbReference type="EMBL" id="AGNK02004326">
    <property type="status" value="NOT_ANNOTATED_CDS"/>
    <property type="molecule type" value="Genomic_DNA"/>
</dbReference>
<sequence>MDSGNLGVTTRRPSSPDVFQDHVLEKFFSLDPISRVDATSKGCPADRLDL</sequence>
<accession>K3YFB5</accession>
<dbReference type="EnsemblPlants" id="KQK97101">
    <property type="protein sequence ID" value="KQK97101"/>
    <property type="gene ID" value="SETIT_012933mg"/>
</dbReference>
<keyword evidence="2" id="KW-1185">Reference proteome</keyword>
<name>K3YFB5_SETIT</name>
<proteinExistence type="predicted"/>
<protein>
    <submittedName>
        <fullName evidence="1">Uncharacterized protein</fullName>
    </submittedName>
</protein>
<dbReference type="AlphaFoldDB" id="K3YFB5"/>
<dbReference type="InParanoid" id="K3YFB5"/>
<dbReference type="Proteomes" id="UP000004995">
    <property type="component" value="Unassembled WGS sequence"/>
</dbReference>
<organism evidence="1 2">
    <name type="scientific">Setaria italica</name>
    <name type="common">Foxtail millet</name>
    <name type="synonym">Panicum italicum</name>
    <dbReference type="NCBI Taxonomy" id="4555"/>
    <lineage>
        <taxon>Eukaryota</taxon>
        <taxon>Viridiplantae</taxon>
        <taxon>Streptophyta</taxon>
        <taxon>Embryophyta</taxon>
        <taxon>Tracheophyta</taxon>
        <taxon>Spermatophyta</taxon>
        <taxon>Magnoliopsida</taxon>
        <taxon>Liliopsida</taxon>
        <taxon>Poales</taxon>
        <taxon>Poaceae</taxon>
        <taxon>PACMAD clade</taxon>
        <taxon>Panicoideae</taxon>
        <taxon>Panicodae</taxon>
        <taxon>Paniceae</taxon>
        <taxon>Cenchrinae</taxon>
        <taxon>Setaria</taxon>
    </lineage>
</organism>